<keyword evidence="3" id="KW-1185">Reference proteome</keyword>
<gene>
    <name evidence="2" type="ORF">BESB_054860</name>
</gene>
<dbReference type="Proteomes" id="UP000224006">
    <property type="component" value="Chromosome IV"/>
</dbReference>
<evidence type="ECO:0000313" key="2">
    <source>
        <dbReference type="EMBL" id="PFH35835.1"/>
    </source>
</evidence>
<organism evidence="2 3">
    <name type="scientific">Besnoitia besnoiti</name>
    <name type="common">Apicomplexan protozoan</name>
    <dbReference type="NCBI Taxonomy" id="94643"/>
    <lineage>
        <taxon>Eukaryota</taxon>
        <taxon>Sar</taxon>
        <taxon>Alveolata</taxon>
        <taxon>Apicomplexa</taxon>
        <taxon>Conoidasida</taxon>
        <taxon>Coccidia</taxon>
        <taxon>Eucoccidiorida</taxon>
        <taxon>Eimeriorina</taxon>
        <taxon>Sarcocystidae</taxon>
        <taxon>Besnoitia</taxon>
    </lineage>
</organism>
<dbReference type="AlphaFoldDB" id="A0A2A9MCW7"/>
<evidence type="ECO:0000313" key="3">
    <source>
        <dbReference type="Proteomes" id="UP000224006"/>
    </source>
</evidence>
<dbReference type="VEuPathDB" id="ToxoDB:BESB_054860"/>
<protein>
    <submittedName>
        <fullName evidence="2">Uncharacterized protein</fullName>
    </submittedName>
</protein>
<proteinExistence type="predicted"/>
<dbReference type="EMBL" id="NWUJ01000004">
    <property type="protein sequence ID" value="PFH35835.1"/>
    <property type="molecule type" value="Genomic_DNA"/>
</dbReference>
<reference evidence="2 3" key="1">
    <citation type="submission" date="2017-09" db="EMBL/GenBank/DDBJ databases">
        <title>Genome sequencing of Besnoitia besnoiti strain Bb-Ger1.</title>
        <authorList>
            <person name="Schares G."/>
            <person name="Venepally P."/>
            <person name="Lorenzi H.A."/>
        </authorList>
    </citation>
    <scope>NUCLEOTIDE SEQUENCE [LARGE SCALE GENOMIC DNA]</scope>
    <source>
        <strain evidence="2 3">Bb-Ger1</strain>
    </source>
</reference>
<dbReference type="GeneID" id="40310415"/>
<feature type="region of interest" description="Disordered" evidence="1">
    <location>
        <begin position="92"/>
        <end position="120"/>
    </location>
</feature>
<accession>A0A2A9MCW7</accession>
<dbReference type="RefSeq" id="XP_029219844.1">
    <property type="nucleotide sequence ID" value="XM_029363921.1"/>
</dbReference>
<name>A0A2A9MCW7_BESBE</name>
<sequence>MGIAFNLWLASTVDREATVTVDKPATIRAYLEPDGGGSDTEEIELQCEADVDHHLVYEGLKPGTLYRLKLFYVVPERSTVSRLLTSMLSAERSAHASDAGGSSETAVKVRRHKPAAGSVGDTFGRRKVVRRLTAQSTMKPVWIPPRETTKNEVRTLPPDWASTESL</sequence>
<dbReference type="OrthoDB" id="331444at2759"/>
<comment type="caution">
    <text evidence="2">The sequence shown here is derived from an EMBL/GenBank/DDBJ whole genome shotgun (WGS) entry which is preliminary data.</text>
</comment>
<dbReference type="KEGG" id="bbes:BESB_054860"/>
<evidence type="ECO:0000256" key="1">
    <source>
        <dbReference type="SAM" id="MobiDB-lite"/>
    </source>
</evidence>